<evidence type="ECO:0000256" key="1">
    <source>
        <dbReference type="ARBA" id="ARBA00005107"/>
    </source>
</evidence>
<evidence type="ECO:0008006" key="8">
    <source>
        <dbReference type="Google" id="ProtNLM"/>
    </source>
</evidence>
<dbReference type="CDD" id="cd05233">
    <property type="entry name" value="SDR_c"/>
    <property type="match status" value="1"/>
</dbReference>
<dbReference type="EMBL" id="MLKD01000046">
    <property type="protein sequence ID" value="OQE13747.1"/>
    <property type="molecule type" value="Genomic_DNA"/>
</dbReference>
<evidence type="ECO:0000313" key="7">
    <source>
        <dbReference type="Proteomes" id="UP000191285"/>
    </source>
</evidence>
<sequence length="261" mass="27778">MALVESRIFAITGGTSGIGAATCRLLAERGAAALCICDISSERFDDIKISIEKFNPSTKVHCSVVDVTNSAQVQQWIAGIVTEFGDLHGAANVAGIAQGAGLRGTPTIIEEKDQEWAKIMNVNLNGVFYCTREEVRVMNQLPIGDRTIVNVGSIAACSHMPDVFAYGTSKGACLYFTQCVAADVVSKGIRVNNVSPGITNTPLLPQFAPGAKSFEEIEESYANEGFSVIQPEDVARTIVWLLSEDSRPVHGANLNVGACLP</sequence>
<comment type="caution">
    <text evidence="6">The sequence shown here is derived from an EMBL/GenBank/DDBJ whole genome shotgun (WGS) entry which is preliminary data.</text>
</comment>
<dbReference type="OrthoDB" id="1669814at2759"/>
<dbReference type="FunFam" id="3.40.50.720:FF:000979">
    <property type="entry name" value="Chanoclavine-I dehydrogenase easD"/>
    <property type="match status" value="1"/>
</dbReference>
<dbReference type="GO" id="GO:0016491">
    <property type="term" value="F:oxidoreductase activity"/>
    <property type="evidence" value="ECO:0007669"/>
    <property type="project" value="UniProtKB-KW"/>
</dbReference>
<keyword evidence="5" id="KW-0560">Oxidoreductase</keyword>
<keyword evidence="3" id="KW-0017">Alkaloid metabolism</keyword>
<organism evidence="6 7">
    <name type="scientific">Penicillium steckii</name>
    <dbReference type="NCBI Taxonomy" id="303698"/>
    <lineage>
        <taxon>Eukaryota</taxon>
        <taxon>Fungi</taxon>
        <taxon>Dikarya</taxon>
        <taxon>Ascomycota</taxon>
        <taxon>Pezizomycotina</taxon>
        <taxon>Eurotiomycetes</taxon>
        <taxon>Eurotiomycetidae</taxon>
        <taxon>Eurotiales</taxon>
        <taxon>Aspergillaceae</taxon>
        <taxon>Penicillium</taxon>
    </lineage>
</organism>
<dbReference type="PANTHER" id="PTHR24321:SF8">
    <property type="entry name" value="ESTRADIOL 17-BETA-DEHYDROGENASE 8-RELATED"/>
    <property type="match status" value="1"/>
</dbReference>
<proteinExistence type="inferred from homology"/>
<name>A0A1V6SIA8_9EURO</name>
<dbReference type="InterPro" id="IPR002347">
    <property type="entry name" value="SDR_fam"/>
</dbReference>
<keyword evidence="7" id="KW-1185">Reference proteome</keyword>
<protein>
    <recommendedName>
        <fullName evidence="8">Chanoclavine-I dehydrogenase</fullName>
    </recommendedName>
</protein>
<dbReference type="Pfam" id="PF13561">
    <property type="entry name" value="adh_short_C2"/>
    <property type="match status" value="1"/>
</dbReference>
<dbReference type="InterPro" id="IPR036291">
    <property type="entry name" value="NAD(P)-bd_dom_sf"/>
</dbReference>
<evidence type="ECO:0000256" key="4">
    <source>
        <dbReference type="ARBA" id="ARBA00022857"/>
    </source>
</evidence>
<dbReference type="GO" id="GO:0035837">
    <property type="term" value="P:ergot alkaloid biosynthetic process"/>
    <property type="evidence" value="ECO:0007669"/>
    <property type="project" value="UniProtKB-ARBA"/>
</dbReference>
<dbReference type="PRINTS" id="PR00081">
    <property type="entry name" value="GDHRDH"/>
</dbReference>
<dbReference type="Gene3D" id="3.40.50.720">
    <property type="entry name" value="NAD(P)-binding Rossmann-like Domain"/>
    <property type="match status" value="1"/>
</dbReference>
<reference evidence="7" key="1">
    <citation type="journal article" date="2017" name="Nat. Microbiol.">
        <title>Global analysis of biosynthetic gene clusters reveals vast potential of secondary metabolite production in Penicillium species.</title>
        <authorList>
            <person name="Nielsen J.C."/>
            <person name="Grijseels S."/>
            <person name="Prigent S."/>
            <person name="Ji B."/>
            <person name="Dainat J."/>
            <person name="Nielsen K.F."/>
            <person name="Frisvad J.C."/>
            <person name="Workman M."/>
            <person name="Nielsen J."/>
        </authorList>
    </citation>
    <scope>NUCLEOTIDE SEQUENCE [LARGE SCALE GENOMIC DNA]</scope>
    <source>
        <strain evidence="7">IBT 24891</strain>
    </source>
</reference>
<evidence type="ECO:0000313" key="6">
    <source>
        <dbReference type="EMBL" id="OQE13747.1"/>
    </source>
</evidence>
<gene>
    <name evidence="6" type="ORF">PENSTE_c046G02874</name>
</gene>
<evidence type="ECO:0000256" key="5">
    <source>
        <dbReference type="ARBA" id="ARBA00023002"/>
    </source>
</evidence>
<accession>A0A1V6SIA8</accession>
<dbReference type="STRING" id="303698.A0A1V6SIA8"/>
<dbReference type="PANTHER" id="PTHR24321">
    <property type="entry name" value="DEHYDROGENASES, SHORT CHAIN"/>
    <property type="match status" value="1"/>
</dbReference>
<comment type="similarity">
    <text evidence="2">Belongs to the short-chain dehydrogenases/reductases (SDR) family.</text>
</comment>
<comment type="pathway">
    <text evidence="1">Alkaloid biosynthesis; ergot alkaloid biosynthesis.</text>
</comment>
<dbReference type="Proteomes" id="UP000191285">
    <property type="component" value="Unassembled WGS sequence"/>
</dbReference>
<dbReference type="SUPFAM" id="SSF51735">
    <property type="entry name" value="NAD(P)-binding Rossmann-fold domains"/>
    <property type="match status" value="1"/>
</dbReference>
<dbReference type="AlphaFoldDB" id="A0A1V6SIA8"/>
<evidence type="ECO:0000256" key="2">
    <source>
        <dbReference type="ARBA" id="ARBA00006484"/>
    </source>
</evidence>
<keyword evidence="4" id="KW-0521">NADP</keyword>
<evidence type="ECO:0000256" key="3">
    <source>
        <dbReference type="ARBA" id="ARBA00022589"/>
    </source>
</evidence>